<dbReference type="InterPro" id="IPR042099">
    <property type="entry name" value="ANL_N_sf"/>
</dbReference>
<keyword evidence="5" id="KW-0812">Transmembrane</keyword>
<dbReference type="OrthoDB" id="10253869at2759"/>
<dbReference type="Gene3D" id="3.40.50.12780">
    <property type="entry name" value="N-terminal domain of ligase-like"/>
    <property type="match status" value="1"/>
</dbReference>
<keyword evidence="5" id="KW-0472">Membrane</keyword>
<name>A0A8T2UYN1_CERRI</name>
<evidence type="ECO:0000256" key="5">
    <source>
        <dbReference type="SAM" id="Phobius"/>
    </source>
</evidence>
<evidence type="ECO:0000256" key="1">
    <source>
        <dbReference type="ARBA" id="ARBA00006432"/>
    </source>
</evidence>
<dbReference type="PANTHER" id="PTHR24096:SF149">
    <property type="entry name" value="AMP-BINDING DOMAIN-CONTAINING PROTEIN-RELATED"/>
    <property type="match status" value="1"/>
</dbReference>
<reference evidence="7" key="1">
    <citation type="submission" date="2021-08" db="EMBL/GenBank/DDBJ databases">
        <title>WGS assembly of Ceratopteris richardii.</title>
        <authorList>
            <person name="Marchant D.B."/>
            <person name="Chen G."/>
            <person name="Jenkins J."/>
            <person name="Shu S."/>
            <person name="Leebens-Mack J."/>
            <person name="Grimwood J."/>
            <person name="Schmutz J."/>
            <person name="Soltis P."/>
            <person name="Soltis D."/>
            <person name="Chen Z.-H."/>
        </authorList>
    </citation>
    <scope>NUCLEOTIDE SEQUENCE</scope>
    <source>
        <strain evidence="7">Whitten #5841</strain>
        <tissue evidence="7">Leaf</tissue>
    </source>
</reference>
<dbReference type="Pfam" id="PF00501">
    <property type="entry name" value="AMP-binding"/>
    <property type="match status" value="1"/>
</dbReference>
<dbReference type="GO" id="GO:0016207">
    <property type="term" value="F:4-coumarate-CoA ligase activity"/>
    <property type="evidence" value="ECO:0007669"/>
    <property type="project" value="UniProtKB-EC"/>
</dbReference>
<keyword evidence="3" id="KW-0436">Ligase</keyword>
<evidence type="ECO:0000313" key="7">
    <source>
        <dbReference type="EMBL" id="KAH7438675.1"/>
    </source>
</evidence>
<dbReference type="AlphaFoldDB" id="A0A8T2UYN1"/>
<evidence type="ECO:0000256" key="4">
    <source>
        <dbReference type="ARBA" id="ARBA00034252"/>
    </source>
</evidence>
<keyword evidence="5" id="KW-1133">Transmembrane helix</keyword>
<dbReference type="SUPFAM" id="SSF56801">
    <property type="entry name" value="Acetyl-CoA synthetase-like"/>
    <property type="match status" value="1"/>
</dbReference>
<sequence>MGLRKGEVVMLLLPNCIEFVFLFFGISMSGAIATTANPFYTSAEIHHQVSTANAKVIVTQAAYVEKLVEECEHHIQIFTIDSKVEGFNHMSVLLGAGETHYPHDGVTNSEDVVALPFSSGTTGLPKGVMLTHKGMIRNVAQQVDGENPNLYLSTEDIVLCVSPLIHIFSLTSVLLCSMRAGATVVIMRRFDVLKFLQIIQDFRVTMIAVVPTIVQMILRCPTFDQYDVSSIKKVLSGAAPMGKTLEDSLRSRMPNAVIGQGYGMTEAGPVLSMCPTFAKFPYPVKPGSCGIVV</sequence>
<organism evidence="7 8">
    <name type="scientific">Ceratopteris richardii</name>
    <name type="common">Triangle waterfern</name>
    <dbReference type="NCBI Taxonomy" id="49495"/>
    <lineage>
        <taxon>Eukaryota</taxon>
        <taxon>Viridiplantae</taxon>
        <taxon>Streptophyta</taxon>
        <taxon>Embryophyta</taxon>
        <taxon>Tracheophyta</taxon>
        <taxon>Polypodiopsida</taxon>
        <taxon>Polypodiidae</taxon>
        <taxon>Polypodiales</taxon>
        <taxon>Pteridineae</taxon>
        <taxon>Pteridaceae</taxon>
        <taxon>Parkerioideae</taxon>
        <taxon>Ceratopteris</taxon>
    </lineage>
</organism>
<evidence type="ECO:0000313" key="8">
    <source>
        <dbReference type="Proteomes" id="UP000825935"/>
    </source>
</evidence>
<dbReference type="OMA" id="ADIHESH"/>
<dbReference type="PANTHER" id="PTHR24096">
    <property type="entry name" value="LONG-CHAIN-FATTY-ACID--COA LIGASE"/>
    <property type="match status" value="1"/>
</dbReference>
<proteinExistence type="inferred from homology"/>
<dbReference type="Proteomes" id="UP000825935">
    <property type="component" value="Chromosome 4"/>
</dbReference>
<dbReference type="EC" id="6.2.1.12" evidence="2"/>
<comment type="caution">
    <text evidence="7">The sequence shown here is derived from an EMBL/GenBank/DDBJ whole genome shotgun (WGS) entry which is preliminary data.</text>
</comment>
<dbReference type="InterPro" id="IPR000873">
    <property type="entry name" value="AMP-dep_synth/lig_dom"/>
</dbReference>
<protein>
    <recommendedName>
        <fullName evidence="2">4-coumarate--CoA ligase</fullName>
        <ecNumber evidence="2">6.2.1.12</ecNumber>
    </recommendedName>
</protein>
<comment type="catalytic activity">
    <reaction evidence="4">
        <text>(E)-4-coumarate + ATP + CoA = (E)-4-coumaroyl-CoA + AMP + diphosphate</text>
        <dbReference type="Rhea" id="RHEA:19641"/>
        <dbReference type="ChEBI" id="CHEBI:12876"/>
        <dbReference type="ChEBI" id="CHEBI:30616"/>
        <dbReference type="ChEBI" id="CHEBI:33019"/>
        <dbReference type="ChEBI" id="CHEBI:57287"/>
        <dbReference type="ChEBI" id="CHEBI:85008"/>
        <dbReference type="ChEBI" id="CHEBI:456215"/>
        <dbReference type="EC" id="6.2.1.12"/>
    </reaction>
    <physiologicalReaction direction="left-to-right" evidence="4">
        <dbReference type="Rhea" id="RHEA:19642"/>
    </physiologicalReaction>
</comment>
<dbReference type="PROSITE" id="PS00455">
    <property type="entry name" value="AMP_BINDING"/>
    <property type="match status" value="1"/>
</dbReference>
<comment type="similarity">
    <text evidence="1">Belongs to the ATP-dependent AMP-binding enzyme family.</text>
</comment>
<evidence type="ECO:0000259" key="6">
    <source>
        <dbReference type="Pfam" id="PF00501"/>
    </source>
</evidence>
<keyword evidence="8" id="KW-1185">Reference proteome</keyword>
<evidence type="ECO:0000256" key="3">
    <source>
        <dbReference type="ARBA" id="ARBA00022598"/>
    </source>
</evidence>
<feature type="transmembrane region" description="Helical" evidence="5">
    <location>
        <begin position="12"/>
        <end position="33"/>
    </location>
</feature>
<evidence type="ECO:0000256" key="2">
    <source>
        <dbReference type="ARBA" id="ARBA00012959"/>
    </source>
</evidence>
<dbReference type="EMBL" id="CM035409">
    <property type="protein sequence ID" value="KAH7438675.1"/>
    <property type="molecule type" value="Genomic_DNA"/>
</dbReference>
<accession>A0A8T2UYN1</accession>
<feature type="domain" description="AMP-dependent synthetase/ligase" evidence="6">
    <location>
        <begin position="2"/>
        <end position="292"/>
    </location>
</feature>
<dbReference type="InterPro" id="IPR020845">
    <property type="entry name" value="AMP-binding_CS"/>
</dbReference>
<gene>
    <name evidence="7" type="ORF">KP509_04G025900</name>
</gene>